<evidence type="ECO:0000313" key="3">
    <source>
        <dbReference type="EMBL" id="QEH32110.1"/>
    </source>
</evidence>
<feature type="compositionally biased region" description="Gly residues" evidence="1">
    <location>
        <begin position="75"/>
        <end position="84"/>
    </location>
</feature>
<sequence length="84" mass="8752">MDRTSLTRTSFHIRRDQLDALRTHARETGIPASFVIRRGIDLALGGRHRPAGREAAPPRGDEGGEDARGTPPGSAGPGAGAPSA</sequence>
<feature type="domain" description="Predicted DNA-binding protein ribbon-helix-helix" evidence="2">
    <location>
        <begin position="7"/>
        <end position="42"/>
    </location>
</feature>
<feature type="compositionally biased region" description="Basic and acidic residues" evidence="1">
    <location>
        <begin position="59"/>
        <end position="68"/>
    </location>
</feature>
<dbReference type="EMBL" id="CP042997">
    <property type="protein sequence ID" value="QEH32110.1"/>
    <property type="molecule type" value="Genomic_DNA"/>
</dbReference>
<dbReference type="KEGG" id="agv:OJF2_05790"/>
<reference evidence="3 4" key="1">
    <citation type="submission" date="2019-08" db="EMBL/GenBank/DDBJ databases">
        <title>Deep-cultivation of Planctomycetes and their phenomic and genomic characterization uncovers novel biology.</title>
        <authorList>
            <person name="Wiegand S."/>
            <person name="Jogler M."/>
            <person name="Boedeker C."/>
            <person name="Pinto D."/>
            <person name="Vollmers J."/>
            <person name="Rivas-Marin E."/>
            <person name="Kohn T."/>
            <person name="Peeters S.H."/>
            <person name="Heuer A."/>
            <person name="Rast P."/>
            <person name="Oberbeckmann S."/>
            <person name="Bunk B."/>
            <person name="Jeske O."/>
            <person name="Meyerdierks A."/>
            <person name="Storesund J.E."/>
            <person name="Kallscheuer N."/>
            <person name="Luecker S."/>
            <person name="Lage O.M."/>
            <person name="Pohl T."/>
            <person name="Merkel B.J."/>
            <person name="Hornburger P."/>
            <person name="Mueller R.-W."/>
            <person name="Bruemmer F."/>
            <person name="Labrenz M."/>
            <person name="Spormann A.M."/>
            <person name="Op den Camp H."/>
            <person name="Overmann J."/>
            <person name="Amann R."/>
            <person name="Jetten M.S.M."/>
            <person name="Mascher T."/>
            <person name="Medema M.H."/>
            <person name="Devos D.P."/>
            <person name="Kaster A.-K."/>
            <person name="Ovreas L."/>
            <person name="Rohde M."/>
            <person name="Galperin M.Y."/>
            <person name="Jogler C."/>
        </authorList>
    </citation>
    <scope>NUCLEOTIDE SEQUENCE [LARGE SCALE GENOMIC DNA]</scope>
    <source>
        <strain evidence="3 4">OJF2</strain>
    </source>
</reference>
<dbReference type="Pfam" id="PF12651">
    <property type="entry name" value="RHH_3"/>
    <property type="match status" value="1"/>
</dbReference>
<gene>
    <name evidence="3" type="ORF">OJF2_05790</name>
</gene>
<dbReference type="AlphaFoldDB" id="A0A5B9VWM6"/>
<proteinExistence type="predicted"/>
<keyword evidence="4" id="KW-1185">Reference proteome</keyword>
<organism evidence="3 4">
    <name type="scientific">Aquisphaera giovannonii</name>
    <dbReference type="NCBI Taxonomy" id="406548"/>
    <lineage>
        <taxon>Bacteria</taxon>
        <taxon>Pseudomonadati</taxon>
        <taxon>Planctomycetota</taxon>
        <taxon>Planctomycetia</taxon>
        <taxon>Isosphaerales</taxon>
        <taxon>Isosphaeraceae</taxon>
        <taxon>Aquisphaera</taxon>
    </lineage>
</organism>
<dbReference type="InterPro" id="IPR038733">
    <property type="entry name" value="Predicted_DNA_bind_prot_RHH"/>
</dbReference>
<evidence type="ECO:0000259" key="2">
    <source>
        <dbReference type="Pfam" id="PF12651"/>
    </source>
</evidence>
<evidence type="ECO:0000256" key="1">
    <source>
        <dbReference type="SAM" id="MobiDB-lite"/>
    </source>
</evidence>
<accession>A0A5B9VWM6</accession>
<evidence type="ECO:0000313" key="4">
    <source>
        <dbReference type="Proteomes" id="UP000324233"/>
    </source>
</evidence>
<protein>
    <recommendedName>
        <fullName evidence="2">Predicted DNA-binding protein ribbon-helix-helix domain-containing protein</fullName>
    </recommendedName>
</protein>
<feature type="region of interest" description="Disordered" evidence="1">
    <location>
        <begin position="45"/>
        <end position="84"/>
    </location>
</feature>
<dbReference type="RefSeq" id="WP_168221572.1">
    <property type="nucleotide sequence ID" value="NZ_CP042997.1"/>
</dbReference>
<name>A0A5B9VWM6_9BACT</name>
<dbReference type="Proteomes" id="UP000324233">
    <property type="component" value="Chromosome"/>
</dbReference>